<dbReference type="OrthoDB" id="24355at2"/>
<organism evidence="1 2">
    <name type="scientific">Flavobacterium hercynium</name>
    <dbReference type="NCBI Taxonomy" id="387094"/>
    <lineage>
        <taxon>Bacteria</taxon>
        <taxon>Pseudomonadati</taxon>
        <taxon>Bacteroidota</taxon>
        <taxon>Flavobacteriia</taxon>
        <taxon>Flavobacteriales</taxon>
        <taxon>Flavobacteriaceae</taxon>
        <taxon>Flavobacterium</taxon>
    </lineage>
</organism>
<proteinExistence type="predicted"/>
<dbReference type="EMBL" id="MUGW01000008">
    <property type="protein sequence ID" value="OXA94774.1"/>
    <property type="molecule type" value="Genomic_DNA"/>
</dbReference>
<dbReference type="AlphaFoldDB" id="A0A226HKY9"/>
<dbReference type="Gene3D" id="3.50.50.60">
    <property type="entry name" value="FAD/NAD(P)-binding domain"/>
    <property type="match status" value="1"/>
</dbReference>
<gene>
    <name evidence="1" type="ORF">B0A66_03325</name>
</gene>
<keyword evidence="2" id="KW-1185">Reference proteome</keyword>
<dbReference type="InterPro" id="IPR036188">
    <property type="entry name" value="FAD/NAD-bd_sf"/>
</dbReference>
<dbReference type="Proteomes" id="UP000198345">
    <property type="component" value="Unassembled WGS sequence"/>
</dbReference>
<name>A0A226HKY9_9FLAO</name>
<comment type="caution">
    <text evidence="1">The sequence shown here is derived from an EMBL/GenBank/DDBJ whole genome shotgun (WGS) entry which is preliminary data.</text>
</comment>
<sequence>MQSSQIPHFDYIFTGTGLATLMTVYKMVLSGRFSDRSILLVDQDAKETNDRTWCFWGQNESIWDPIIFKKWDLALFGHDNFKQDLELKPYQYNQIRGLDFYKYVFETISNQENITISKEKVTDINELETHVFVGTESNRYTCNYLFNSIYCKVFPLSQTKYPVLQQHFIGWFVKTENEIFNPEKATFMDFSIEQRGNTRFMYVLPISKTEALVEYTLFSENLLAKEEYENEIQIYLRNLGADQYEITEKEQGSIPMTCFPFWKKNTKRVLNIGTAGGWTKASTGYTFKNSDKKSTALVSFLKDNDASGSIVSNKESIRLSSFHKKNRFWFYDLLLLDILYRHNELGSRIFSSLFRKGNPQLIFKFLDEETTLLEDVKVILKCPKIPFLKSLFVLIFLPKKYNQKR</sequence>
<dbReference type="Pfam" id="PF05834">
    <property type="entry name" value="Lycopene_cycl"/>
    <property type="match status" value="1"/>
</dbReference>
<accession>A0A226HKY9</accession>
<protein>
    <submittedName>
        <fullName evidence="1">Lycopene cyclase</fullName>
    </submittedName>
</protein>
<dbReference type="RefSeq" id="WP_089048434.1">
    <property type="nucleotide sequence ID" value="NZ_FXTV01000002.1"/>
</dbReference>
<reference evidence="1 2" key="1">
    <citation type="submission" date="2016-11" db="EMBL/GenBank/DDBJ databases">
        <title>Whole genomes of Flavobacteriaceae.</title>
        <authorList>
            <person name="Stine C."/>
            <person name="Li C."/>
            <person name="Tadesse D."/>
        </authorList>
    </citation>
    <scope>NUCLEOTIDE SEQUENCE [LARGE SCALE GENOMIC DNA]</scope>
    <source>
        <strain evidence="1 2">DSM 18292</strain>
    </source>
</reference>
<evidence type="ECO:0000313" key="1">
    <source>
        <dbReference type="EMBL" id="OXA94774.1"/>
    </source>
</evidence>
<evidence type="ECO:0000313" key="2">
    <source>
        <dbReference type="Proteomes" id="UP000198345"/>
    </source>
</evidence>